<dbReference type="EMBL" id="AYSO01000016">
    <property type="protein sequence ID" value="KIE46652.1"/>
    <property type="molecule type" value="Genomic_DNA"/>
</dbReference>
<organism evidence="1 2">
    <name type="scientific">Clostridium argentinense CDC 2741</name>
    <dbReference type="NCBI Taxonomy" id="1418104"/>
    <lineage>
        <taxon>Bacteria</taxon>
        <taxon>Bacillati</taxon>
        <taxon>Bacillota</taxon>
        <taxon>Clostridia</taxon>
        <taxon>Eubacteriales</taxon>
        <taxon>Clostridiaceae</taxon>
        <taxon>Clostridium</taxon>
    </lineage>
</organism>
<dbReference type="AlphaFoldDB" id="A0A0C1QZV6"/>
<dbReference type="Proteomes" id="UP000031366">
    <property type="component" value="Unassembled WGS sequence"/>
</dbReference>
<sequence>MPKDKKDLYDPTYTYKKSDVDIQNFKDSYPVIERTNNGLIFPEGIKPDMDTEQLRNRD</sequence>
<name>A0A0C1QZV6_9CLOT</name>
<gene>
    <name evidence="1" type="ORF">U732_3245</name>
</gene>
<evidence type="ECO:0000313" key="1">
    <source>
        <dbReference type="EMBL" id="KIE46652.1"/>
    </source>
</evidence>
<protein>
    <submittedName>
        <fullName evidence="1">Uncharacterized protein</fullName>
    </submittedName>
</protein>
<proteinExistence type="predicted"/>
<evidence type="ECO:0000313" key="2">
    <source>
        <dbReference type="Proteomes" id="UP000031366"/>
    </source>
</evidence>
<reference evidence="1 2" key="1">
    <citation type="journal article" date="2015" name="Infect. Genet. Evol.">
        <title>Genomic sequences of six botulinum neurotoxin-producing strains representing three clostridial species illustrate the mobility and diversity of botulinum neurotoxin genes.</title>
        <authorList>
            <person name="Smith T.J."/>
            <person name="Hill K.K."/>
            <person name="Xie G."/>
            <person name="Foley B.T."/>
            <person name="Williamson C.H."/>
            <person name="Foster J.T."/>
            <person name="Johnson S.L."/>
            <person name="Chertkov O."/>
            <person name="Teshima H."/>
            <person name="Gibbons H.S."/>
            <person name="Johnsky L.A."/>
            <person name="Karavis M.A."/>
            <person name="Smith L.A."/>
        </authorList>
    </citation>
    <scope>NUCLEOTIDE SEQUENCE [LARGE SCALE GENOMIC DNA]</scope>
    <source>
        <strain evidence="1 2">CDC 2741</strain>
    </source>
</reference>
<keyword evidence="2" id="KW-1185">Reference proteome</keyword>
<comment type="caution">
    <text evidence="1">The sequence shown here is derived from an EMBL/GenBank/DDBJ whole genome shotgun (WGS) entry which is preliminary data.</text>
</comment>
<accession>A0A0C1QZV6</accession>
<dbReference type="RefSeq" id="WP_163247945.1">
    <property type="nucleotide sequence ID" value="NZ_AYSO01000016.1"/>
</dbReference>